<dbReference type="RefSeq" id="WP_007336762.1">
    <property type="nucleotide sequence ID" value="NZ_AMWG01000031.1"/>
</dbReference>
<dbReference type="Proteomes" id="UP000010959">
    <property type="component" value="Unassembled WGS sequence"/>
</dbReference>
<organism evidence="1 2">
    <name type="scientific">Rhodopirellula baltica SWK14</name>
    <dbReference type="NCBI Taxonomy" id="993516"/>
    <lineage>
        <taxon>Bacteria</taxon>
        <taxon>Pseudomonadati</taxon>
        <taxon>Planctomycetota</taxon>
        <taxon>Planctomycetia</taxon>
        <taxon>Pirellulales</taxon>
        <taxon>Pirellulaceae</taxon>
        <taxon>Rhodopirellula</taxon>
    </lineage>
</organism>
<protein>
    <submittedName>
        <fullName evidence="1">Uncharacterized protein</fullName>
    </submittedName>
</protein>
<proteinExistence type="predicted"/>
<dbReference type="EMBL" id="AMWG01000031">
    <property type="protein sequence ID" value="ELP34487.1"/>
    <property type="molecule type" value="Genomic_DNA"/>
</dbReference>
<gene>
    <name evidence="1" type="ORF">RBSWK_01573</name>
</gene>
<comment type="caution">
    <text evidence="1">The sequence shown here is derived from an EMBL/GenBank/DDBJ whole genome shotgun (WGS) entry which is preliminary data.</text>
</comment>
<name>L7CLL7_RHOBT</name>
<evidence type="ECO:0000313" key="2">
    <source>
        <dbReference type="Proteomes" id="UP000010959"/>
    </source>
</evidence>
<evidence type="ECO:0000313" key="1">
    <source>
        <dbReference type="EMBL" id="ELP34487.1"/>
    </source>
</evidence>
<reference evidence="1 2" key="1">
    <citation type="journal article" date="2013" name="Mar. Genomics">
        <title>Expression of sulfatases in Rhodopirellula baltica and the diversity of sulfatases in the genus Rhodopirellula.</title>
        <authorList>
            <person name="Wegner C.E."/>
            <person name="Richter-Heitmann T."/>
            <person name="Klindworth A."/>
            <person name="Klockow C."/>
            <person name="Richter M."/>
            <person name="Achstetter T."/>
            <person name="Glockner F.O."/>
            <person name="Harder J."/>
        </authorList>
    </citation>
    <scope>NUCLEOTIDE SEQUENCE [LARGE SCALE GENOMIC DNA]</scope>
    <source>
        <strain evidence="1 2">SWK14</strain>
    </source>
</reference>
<dbReference type="AlphaFoldDB" id="L7CLL7"/>
<sequence>MPYGFHLIGTIVRGTNDAPTLVDAEWIALIDRRPELVDGPPQYGRNPATGERIILRRGITCRGISNGVGLIGYFDFKFWGYTDATDGSAYGIVVVGSAEGSEQAIAQHATEYAGLLNAKFENATASGG</sequence>
<accession>L7CLL7</accession>